<reference evidence="1 2" key="1">
    <citation type="journal article" date="2014" name="Int. J. Syst. Evol. Microbiol.">
        <title>Listeria floridensis sp. nov., Listeria aquatica sp. nov., Listeria cornellensis sp. nov., Listeria riparia sp. nov. and Listeria grandensis sp. nov., from agricultural and natural environments.</title>
        <authorList>
            <person name="den Bakker H.C."/>
            <person name="Warchocki S."/>
            <person name="Wright E.M."/>
            <person name="Allred A.F."/>
            <person name="Ahlstrom C."/>
            <person name="Manuel C.S."/>
            <person name="Stasiewicz M.J."/>
            <person name="Burrell A."/>
            <person name="Roof S."/>
            <person name="Strawn L."/>
            <person name="Fortes E.D."/>
            <person name="Nightingale K.K."/>
            <person name="Kephart D."/>
            <person name="Wiedmann M."/>
        </authorList>
    </citation>
    <scope>NUCLEOTIDE SEQUENCE [LARGE SCALE GENOMIC DNA]</scope>
    <source>
        <strain evidence="1 2">FSL S10-1187</strain>
    </source>
</reference>
<name>A0ABN0RB94_9LIST</name>
<comment type="caution">
    <text evidence="1">The sequence shown here is derived from an EMBL/GenBank/DDBJ whole genome shotgun (WGS) entry which is preliminary data.</text>
</comment>
<protein>
    <submittedName>
        <fullName evidence="1">Uncharacterized protein</fullName>
    </submittedName>
</protein>
<organism evidence="1 2">
    <name type="scientific">Listeria floridensis FSL S10-1187</name>
    <dbReference type="NCBI Taxonomy" id="1265817"/>
    <lineage>
        <taxon>Bacteria</taxon>
        <taxon>Bacillati</taxon>
        <taxon>Bacillota</taxon>
        <taxon>Bacilli</taxon>
        <taxon>Bacillales</taxon>
        <taxon>Listeriaceae</taxon>
        <taxon>Listeria</taxon>
    </lineage>
</organism>
<evidence type="ECO:0000313" key="1">
    <source>
        <dbReference type="EMBL" id="EUJ23494.1"/>
    </source>
</evidence>
<dbReference type="Proteomes" id="UP000019249">
    <property type="component" value="Unassembled WGS sequence"/>
</dbReference>
<dbReference type="EMBL" id="AODF01000073">
    <property type="protein sequence ID" value="EUJ23494.1"/>
    <property type="molecule type" value="Genomic_DNA"/>
</dbReference>
<keyword evidence="2" id="KW-1185">Reference proteome</keyword>
<dbReference type="RefSeq" id="WP_036098673.1">
    <property type="nucleotide sequence ID" value="NZ_AODF01000073.1"/>
</dbReference>
<accession>A0ABN0RB94</accession>
<evidence type="ECO:0000313" key="2">
    <source>
        <dbReference type="Proteomes" id="UP000019249"/>
    </source>
</evidence>
<gene>
    <name evidence="1" type="ORF">MFLO_15880</name>
</gene>
<sequence>MNAEEVRTLMPKSVEEIIEEITLNCAEEAKKGNFKYSTWEYDFGKSIKSDKKQKKIIEELINLGFKASHDVSSGQFMNPKLIVSWEVEE</sequence>
<proteinExistence type="predicted"/>